<gene>
    <name evidence="2" type="ORF">ACFQMG_21550</name>
</gene>
<keyword evidence="3" id="KW-1185">Reference proteome</keyword>
<feature type="transmembrane region" description="Helical" evidence="1">
    <location>
        <begin position="35"/>
        <end position="58"/>
    </location>
</feature>
<keyword evidence="1" id="KW-0812">Transmembrane</keyword>
<dbReference type="EMBL" id="JBHTAJ010000041">
    <property type="protein sequence ID" value="MFC7182135.1"/>
    <property type="molecule type" value="Genomic_DNA"/>
</dbReference>
<dbReference type="RefSeq" id="WP_345704730.1">
    <property type="nucleotide sequence ID" value="NZ_BAABKV010000001.1"/>
</dbReference>
<comment type="caution">
    <text evidence="2">The sequence shown here is derived from an EMBL/GenBank/DDBJ whole genome shotgun (WGS) entry which is preliminary data.</text>
</comment>
<keyword evidence="1" id="KW-1133">Transmembrane helix</keyword>
<evidence type="ECO:0000313" key="3">
    <source>
        <dbReference type="Proteomes" id="UP001596435"/>
    </source>
</evidence>
<dbReference type="Proteomes" id="UP001596435">
    <property type="component" value="Unassembled WGS sequence"/>
</dbReference>
<proteinExistence type="predicted"/>
<protein>
    <submittedName>
        <fullName evidence="2">Uncharacterized protein</fullName>
    </submittedName>
</protein>
<evidence type="ECO:0000313" key="2">
    <source>
        <dbReference type="EMBL" id="MFC7182135.1"/>
    </source>
</evidence>
<reference evidence="3" key="1">
    <citation type="journal article" date="2019" name="Int. J. Syst. Evol. Microbiol.">
        <title>The Global Catalogue of Microorganisms (GCM) 10K type strain sequencing project: providing services to taxonomists for standard genome sequencing and annotation.</title>
        <authorList>
            <consortium name="The Broad Institute Genomics Platform"/>
            <consortium name="The Broad Institute Genome Sequencing Center for Infectious Disease"/>
            <person name="Wu L."/>
            <person name="Ma J."/>
        </authorList>
    </citation>
    <scope>NUCLEOTIDE SEQUENCE [LARGE SCALE GENOMIC DNA]</scope>
    <source>
        <strain evidence="3">CGMCC 1.12859</strain>
    </source>
</reference>
<accession>A0ABW2FY57</accession>
<keyword evidence="1" id="KW-0472">Membrane</keyword>
<name>A0ABW2FY57_9ACTN</name>
<evidence type="ECO:0000256" key="1">
    <source>
        <dbReference type="SAM" id="Phobius"/>
    </source>
</evidence>
<sequence>MVALTAGTELTATLLLRRTGTQTLATQFWVCTSGLAYGAAAPYAALMVAMSVPPVLLLTRRSLGPHPRTENR</sequence>
<organism evidence="2 3">
    <name type="scientific">Kitasatospora paranensis</name>
    <dbReference type="NCBI Taxonomy" id="258053"/>
    <lineage>
        <taxon>Bacteria</taxon>
        <taxon>Bacillati</taxon>
        <taxon>Actinomycetota</taxon>
        <taxon>Actinomycetes</taxon>
        <taxon>Kitasatosporales</taxon>
        <taxon>Streptomycetaceae</taxon>
        <taxon>Kitasatospora</taxon>
    </lineage>
</organism>